<evidence type="ECO:0000256" key="6">
    <source>
        <dbReference type="ARBA" id="ARBA00012126"/>
    </source>
</evidence>
<dbReference type="NCBIfam" id="TIGR00423">
    <property type="entry name" value="CofH family radical SAM protein"/>
    <property type="match status" value="1"/>
</dbReference>
<feature type="domain" description="Radical SAM core" evidence="18">
    <location>
        <begin position="49"/>
        <end position="296"/>
    </location>
</feature>
<evidence type="ECO:0000259" key="18">
    <source>
        <dbReference type="PROSITE" id="PS51918"/>
    </source>
</evidence>
<evidence type="ECO:0000256" key="13">
    <source>
        <dbReference type="ARBA" id="ARBA00023004"/>
    </source>
</evidence>
<evidence type="ECO:0000313" key="20">
    <source>
        <dbReference type="Proteomes" id="UP001143370"/>
    </source>
</evidence>
<comment type="similarity">
    <text evidence="4">In the C-terminal section; belongs to the radical SAM superfamily. CofH family.</text>
</comment>
<dbReference type="GO" id="GO:0051539">
    <property type="term" value="F:4 iron, 4 sulfur cluster binding"/>
    <property type="evidence" value="ECO:0007669"/>
    <property type="project" value="UniProtKB-KW"/>
</dbReference>
<dbReference type="EMBL" id="BSFJ01000035">
    <property type="protein sequence ID" value="GLK73932.1"/>
    <property type="molecule type" value="Genomic_DNA"/>
</dbReference>
<comment type="catalytic activity">
    <reaction evidence="16">
        <text>5-amino-6-(D-ribitylamino)uracil + L-tyrosine + S-adenosyl-L-methionine = 5-amino-5-(4-hydroxybenzyl)-6-(D-ribitylimino)-5,6-dihydrouracil + 2-iminoacetate + 5'-deoxyadenosine + L-methionine + H(+)</text>
        <dbReference type="Rhea" id="RHEA:55200"/>
        <dbReference type="ChEBI" id="CHEBI:15378"/>
        <dbReference type="ChEBI" id="CHEBI:15934"/>
        <dbReference type="ChEBI" id="CHEBI:17319"/>
        <dbReference type="ChEBI" id="CHEBI:57844"/>
        <dbReference type="ChEBI" id="CHEBI:58315"/>
        <dbReference type="ChEBI" id="CHEBI:59789"/>
        <dbReference type="ChEBI" id="CHEBI:77846"/>
        <dbReference type="ChEBI" id="CHEBI:85936"/>
        <dbReference type="EC" id="2.5.1.147"/>
    </reaction>
</comment>
<evidence type="ECO:0000256" key="8">
    <source>
        <dbReference type="ARBA" id="ARBA00022220"/>
    </source>
</evidence>
<keyword evidence="9" id="KW-0004">4Fe-4S</keyword>
<evidence type="ECO:0000256" key="15">
    <source>
        <dbReference type="ARBA" id="ARBA00023239"/>
    </source>
</evidence>
<evidence type="ECO:0000256" key="16">
    <source>
        <dbReference type="ARBA" id="ARBA00048468"/>
    </source>
</evidence>
<keyword evidence="14" id="KW-0411">Iron-sulfur</keyword>
<dbReference type="NCBIfam" id="NF005609">
    <property type="entry name" value="PRK07360.1"/>
    <property type="match status" value="1"/>
</dbReference>
<gene>
    <name evidence="19" type="primary">fbiC</name>
    <name evidence="19" type="ORF">GCM10017643_40500</name>
</gene>
<dbReference type="PANTHER" id="PTHR43076:SF1">
    <property type="entry name" value="LIPOYL SYNTHASE 2"/>
    <property type="match status" value="1"/>
</dbReference>
<reference evidence="19" key="2">
    <citation type="submission" date="2023-01" db="EMBL/GenBank/DDBJ databases">
        <authorList>
            <person name="Sun Q."/>
            <person name="Evtushenko L."/>
        </authorList>
    </citation>
    <scope>NUCLEOTIDE SEQUENCE</scope>
    <source>
        <strain evidence="19">VKM B-2484</strain>
    </source>
</reference>
<dbReference type="SFLD" id="SFLDF00343">
    <property type="entry name" value="aminofutalosine_synthase_(mqnE"/>
    <property type="match status" value="1"/>
</dbReference>
<evidence type="ECO:0000256" key="2">
    <source>
        <dbReference type="ARBA" id="ARBA00003692"/>
    </source>
</evidence>
<dbReference type="InterPro" id="IPR013785">
    <property type="entry name" value="Aldolase_TIM"/>
</dbReference>
<dbReference type="InterPro" id="IPR019939">
    <property type="entry name" value="CofG_family"/>
</dbReference>
<dbReference type="NCBIfam" id="TIGR03551">
    <property type="entry name" value="F420_cofH"/>
    <property type="match status" value="1"/>
</dbReference>
<keyword evidence="10" id="KW-0808">Transferase</keyword>
<comment type="similarity">
    <text evidence="5">In the N-terminal section; belongs to the radical SAM superfamily. CofG family.</text>
</comment>
<comment type="caution">
    <text evidence="19">The sequence shown here is derived from an EMBL/GenBank/DDBJ whole genome shotgun (WGS) entry which is preliminary data.</text>
</comment>
<evidence type="ECO:0000256" key="9">
    <source>
        <dbReference type="ARBA" id="ARBA00022485"/>
    </source>
</evidence>
<dbReference type="NCBIfam" id="NF004884">
    <property type="entry name" value="PRK06245.1"/>
    <property type="match status" value="1"/>
</dbReference>
<dbReference type="Gene3D" id="3.20.20.70">
    <property type="entry name" value="Aldolase class I"/>
    <property type="match status" value="2"/>
</dbReference>
<dbReference type="SFLD" id="SFLDF00294">
    <property type="entry name" value="7_8-didemethyl-8-hydroxy-5-dea"/>
    <property type="match status" value="1"/>
</dbReference>
<name>A0A9W6N1D9_9HYPH</name>
<keyword evidence="13" id="KW-0408">Iron</keyword>
<dbReference type="Pfam" id="PF19288">
    <property type="entry name" value="CofH_C"/>
    <property type="match status" value="1"/>
</dbReference>
<reference evidence="19" key="1">
    <citation type="journal article" date="2014" name="Int. J. Syst. Evol. Microbiol.">
        <title>Complete genome sequence of Corynebacterium casei LMG S-19264T (=DSM 44701T), isolated from a smear-ripened cheese.</title>
        <authorList>
            <consortium name="US DOE Joint Genome Institute (JGI-PGF)"/>
            <person name="Walter F."/>
            <person name="Albersmeier A."/>
            <person name="Kalinowski J."/>
            <person name="Ruckert C."/>
        </authorList>
    </citation>
    <scope>NUCLEOTIDE SEQUENCE</scope>
    <source>
        <strain evidence="19">VKM B-2484</strain>
    </source>
</reference>
<evidence type="ECO:0000256" key="11">
    <source>
        <dbReference type="ARBA" id="ARBA00022691"/>
    </source>
</evidence>
<evidence type="ECO:0000256" key="17">
    <source>
        <dbReference type="ARBA" id="ARBA00048974"/>
    </source>
</evidence>
<evidence type="ECO:0000256" key="14">
    <source>
        <dbReference type="ARBA" id="ARBA00023014"/>
    </source>
</evidence>
<dbReference type="HAMAP" id="MF_01611">
    <property type="entry name" value="FO_synth_sub1"/>
    <property type="match status" value="1"/>
</dbReference>
<dbReference type="InterPro" id="IPR019940">
    <property type="entry name" value="CofH_family"/>
</dbReference>
<evidence type="ECO:0000256" key="5">
    <source>
        <dbReference type="ARBA" id="ARBA00010826"/>
    </source>
</evidence>
<dbReference type="GO" id="GO:0044689">
    <property type="term" value="F:7,8-didemethyl-8-hydroxy-5-deazariboflavin synthase activity"/>
    <property type="evidence" value="ECO:0007669"/>
    <property type="project" value="UniProtKB-EC"/>
</dbReference>
<evidence type="ECO:0000256" key="4">
    <source>
        <dbReference type="ARBA" id="ARBA00010051"/>
    </source>
</evidence>
<dbReference type="InterPro" id="IPR006638">
    <property type="entry name" value="Elp3/MiaA/NifB-like_rSAM"/>
</dbReference>
<dbReference type="CDD" id="cd01335">
    <property type="entry name" value="Radical_SAM"/>
    <property type="match status" value="2"/>
</dbReference>
<dbReference type="GO" id="GO:0046872">
    <property type="term" value="F:metal ion binding"/>
    <property type="evidence" value="ECO:0007669"/>
    <property type="project" value="UniProtKB-KW"/>
</dbReference>
<dbReference type="HAMAP" id="MF_01612">
    <property type="entry name" value="FO_synth_sub2"/>
    <property type="match status" value="1"/>
</dbReference>
<dbReference type="NCBIfam" id="TIGR03550">
    <property type="entry name" value="F420_cofG"/>
    <property type="match status" value="1"/>
</dbReference>
<comment type="pathway">
    <text evidence="3">Cofactor biosynthesis; coenzyme F0 biosynthesis.</text>
</comment>
<dbReference type="GO" id="GO:0141093">
    <property type="term" value="F:5-amino-6-(D-ribitylamino)uracil--L-tyrosine 4-hydroxyphenyl transferase activity"/>
    <property type="evidence" value="ECO:0007669"/>
    <property type="project" value="UniProtKB-EC"/>
</dbReference>
<protein>
    <recommendedName>
        <fullName evidence="8">FO synthase</fullName>
        <ecNumber evidence="7">2.5.1.147</ecNumber>
        <ecNumber evidence="6">4.3.1.32</ecNumber>
    </recommendedName>
</protein>
<dbReference type="SUPFAM" id="SSF102114">
    <property type="entry name" value="Radical SAM enzymes"/>
    <property type="match status" value="2"/>
</dbReference>
<sequence length="813" mass="87525">MADGRDGAFVAAGGRLDDEAALALAEAAALGGLMARAARRRDAAFGGTVTVSRKVFIPLTQLCRDVCHYCTFAHPPRKGQRAFLTPDEVLEIARAGARMGCDEALFTLGDKPELRYAVAREELAALGHDSTLSYLRAMAALVLEETGLLPHLNAGVMDEADLVRLREVSASQGLMIETTAGRLSARGGPHFGSPDKLPAARLATLEAAGRARVPFTTGLLIGIGETRRERIEALLAIRAAHERHGHVQEVIIQNFRAKAGTRMAKAPEPSLEEHLWTVAVARLVLGPGISLQAPPNLRPEGLKALIEAGINDWGGVSPVTPDHVNPEAPWPALAVLGAATARAGKVLAPRLAAYPTYIADRATWLDAKVAPLVLRRADAAGLAHESGWRVGTMEDRTAVVDWPAAPALPGPDSALDAVLESAFSGRALGEADIVHLFEARGDRARRVFEAADSLRRETVGDTVSYVVTRNINYTNVCAYRCGFCAFSKGRQNAHLRGRAYELDLAEIQRRTREAWERGATEVCMQGGIHPDFSGETYLTILRAVKQTVPEMHVHAFSALEVRHGAATLRIPVPEFLLRLKDAGLGTLPGTAAEILDDEVRALICPDKLTTREWLETIGDAHRAGLRTTSTIMFGHVDGYAHWARHLLRLRRLQGETGGITEFVPLPFLHMEAPLYLKGGTRQGPSRREALLMHAVGRLALHPLIPNVQASWVKLGEGGLVDALKAGANDIGGTLMDESISRAAGGTHGQEFAPDRMEAAIRAAGRLARQRTTLYGDAPSRQKQRSYAAEALSPRVEPAAGKFARIGSLAVRRG</sequence>
<proteinExistence type="inferred from homology"/>
<comment type="function">
    <text evidence="2">Catalyzes the radical-mediated synthesis of 7,8-didemethyl-8-hydroxy-5-deazariboflavin (FO) from 5-amino-6-(D-ribitylamino)uracil and L-tyrosine.</text>
</comment>
<dbReference type="SFLD" id="SFLDG01064">
    <property type="entry name" value="F420__menaquinone_cofactor_bio"/>
    <property type="match status" value="3"/>
</dbReference>
<dbReference type="Pfam" id="PF04055">
    <property type="entry name" value="Radical_SAM"/>
    <property type="match status" value="2"/>
</dbReference>
<dbReference type="SFLD" id="SFLDS00029">
    <property type="entry name" value="Radical_SAM"/>
    <property type="match status" value="3"/>
</dbReference>
<dbReference type="RefSeq" id="WP_213368365.1">
    <property type="nucleotide sequence ID" value="NZ_BSFJ01000035.1"/>
</dbReference>
<keyword evidence="12" id="KW-0479">Metal-binding</keyword>
<keyword evidence="11" id="KW-0949">S-adenosyl-L-methionine</keyword>
<evidence type="ECO:0000256" key="1">
    <source>
        <dbReference type="ARBA" id="ARBA00001966"/>
    </source>
</evidence>
<evidence type="ECO:0000256" key="12">
    <source>
        <dbReference type="ARBA" id="ARBA00022723"/>
    </source>
</evidence>
<evidence type="ECO:0000256" key="7">
    <source>
        <dbReference type="ARBA" id="ARBA00012289"/>
    </source>
</evidence>
<evidence type="ECO:0000256" key="3">
    <source>
        <dbReference type="ARBA" id="ARBA00004712"/>
    </source>
</evidence>
<organism evidence="19 20">
    <name type="scientific">Ancylobacter dichloromethanicus</name>
    <dbReference type="NCBI Taxonomy" id="518825"/>
    <lineage>
        <taxon>Bacteria</taxon>
        <taxon>Pseudomonadati</taxon>
        <taxon>Pseudomonadota</taxon>
        <taxon>Alphaproteobacteria</taxon>
        <taxon>Hyphomicrobiales</taxon>
        <taxon>Xanthobacteraceae</taxon>
        <taxon>Ancylobacter</taxon>
    </lineage>
</organism>
<dbReference type="PANTHER" id="PTHR43076">
    <property type="entry name" value="FO SYNTHASE (COFH)"/>
    <property type="match status" value="1"/>
</dbReference>
<dbReference type="SFLD" id="SFLDG01388">
    <property type="entry name" value="7_8-didemethyl-8-hydroxy-5-dea"/>
    <property type="match status" value="2"/>
</dbReference>
<dbReference type="InterPro" id="IPR045567">
    <property type="entry name" value="CofH/MnqC-like_C"/>
</dbReference>
<dbReference type="PROSITE" id="PS51918">
    <property type="entry name" value="RADICAL_SAM"/>
    <property type="match status" value="2"/>
</dbReference>
<dbReference type="InterPro" id="IPR034405">
    <property type="entry name" value="F420"/>
</dbReference>
<evidence type="ECO:0000313" key="19">
    <source>
        <dbReference type="EMBL" id="GLK73932.1"/>
    </source>
</evidence>
<dbReference type="InterPro" id="IPR020050">
    <property type="entry name" value="FO_synthase_su2"/>
</dbReference>
<comment type="catalytic activity">
    <reaction evidence="17">
        <text>5-amino-5-(4-hydroxybenzyl)-6-(D-ribitylimino)-5,6-dihydrouracil + S-adenosyl-L-methionine = 7,8-didemethyl-8-hydroxy-5-deazariboflavin + 5'-deoxyadenosine + L-methionine + NH4(+) + H(+)</text>
        <dbReference type="Rhea" id="RHEA:55204"/>
        <dbReference type="ChEBI" id="CHEBI:15378"/>
        <dbReference type="ChEBI" id="CHEBI:17319"/>
        <dbReference type="ChEBI" id="CHEBI:28938"/>
        <dbReference type="ChEBI" id="CHEBI:57844"/>
        <dbReference type="ChEBI" id="CHEBI:59789"/>
        <dbReference type="ChEBI" id="CHEBI:59904"/>
        <dbReference type="ChEBI" id="CHEBI:85936"/>
        <dbReference type="EC" id="4.3.1.32"/>
    </reaction>
</comment>
<dbReference type="SFLD" id="SFLDG01389">
    <property type="entry name" value="menaquinone_synthsis_involved"/>
    <property type="match status" value="1"/>
</dbReference>
<keyword evidence="20" id="KW-1185">Reference proteome</keyword>
<comment type="cofactor">
    <cofactor evidence="1">
        <name>[4Fe-4S] cluster</name>
        <dbReference type="ChEBI" id="CHEBI:49883"/>
    </cofactor>
</comment>
<dbReference type="EC" id="2.5.1.147" evidence="7"/>
<dbReference type="AlphaFoldDB" id="A0A9W6N1D9"/>
<evidence type="ECO:0000256" key="10">
    <source>
        <dbReference type="ARBA" id="ARBA00022679"/>
    </source>
</evidence>
<keyword evidence="15" id="KW-0456">Lyase</keyword>
<accession>A0A9W6N1D9</accession>
<dbReference type="EC" id="4.3.1.32" evidence="6"/>
<dbReference type="InterPro" id="IPR058240">
    <property type="entry name" value="rSAM_sf"/>
</dbReference>
<dbReference type="InterPro" id="IPR007197">
    <property type="entry name" value="rSAM"/>
</dbReference>
<dbReference type="SMART" id="SM00729">
    <property type="entry name" value="Elp3"/>
    <property type="match status" value="2"/>
</dbReference>
<feature type="domain" description="Radical SAM core" evidence="18">
    <location>
        <begin position="463"/>
        <end position="702"/>
    </location>
</feature>
<dbReference type="Proteomes" id="UP001143370">
    <property type="component" value="Unassembled WGS sequence"/>
</dbReference>